<name>A0AAP2E048_9BACT</name>
<dbReference type="Gene3D" id="2.40.170.20">
    <property type="entry name" value="TonB-dependent receptor, beta-barrel domain"/>
    <property type="match status" value="1"/>
</dbReference>
<evidence type="ECO:0000313" key="5">
    <source>
        <dbReference type="Proteomes" id="UP001319080"/>
    </source>
</evidence>
<protein>
    <submittedName>
        <fullName evidence="4">Uncharacterized protein</fullName>
    </submittedName>
</protein>
<dbReference type="SUPFAM" id="SSF56935">
    <property type="entry name" value="Porins"/>
    <property type="match status" value="1"/>
</dbReference>
<keyword evidence="5" id="KW-1185">Reference proteome</keyword>
<reference evidence="4 5" key="1">
    <citation type="submission" date="2021-05" db="EMBL/GenBank/DDBJ databases">
        <title>A Polyphasic approach of four new species of the genus Ohtaekwangia: Ohtaekwangia histidinii sp. nov., Ohtaekwangia cretensis sp. nov., Ohtaekwangia indiensis sp. nov., Ohtaekwangia reichenbachii sp. nov. from diverse environment.</title>
        <authorList>
            <person name="Octaviana S."/>
        </authorList>
    </citation>
    <scope>NUCLEOTIDE SEQUENCE [LARGE SCALE GENOMIC DNA]</scope>
    <source>
        <strain evidence="4 5">PWU5</strain>
    </source>
</reference>
<proteinExistence type="predicted"/>
<keyword evidence="3" id="KW-0998">Cell outer membrane</keyword>
<sequence length="96" mass="11060">MPADYIAGNFKRRHRLTERIDMIMHLGEQYFDLANSNRQAGYSLYNARVGVAASTFEIMFWGRNLGDKLYIAYAYDTGATRLGDPRNWGVTVRKSF</sequence>
<dbReference type="AlphaFoldDB" id="A0AAP2E048"/>
<evidence type="ECO:0000256" key="2">
    <source>
        <dbReference type="ARBA" id="ARBA00023136"/>
    </source>
</evidence>
<gene>
    <name evidence="4" type="ORF">KK062_13275</name>
</gene>
<dbReference type="Proteomes" id="UP001319080">
    <property type="component" value="Unassembled WGS sequence"/>
</dbReference>
<dbReference type="InterPro" id="IPR036942">
    <property type="entry name" value="Beta-barrel_TonB_sf"/>
</dbReference>
<evidence type="ECO:0000313" key="4">
    <source>
        <dbReference type="EMBL" id="MBT1709207.1"/>
    </source>
</evidence>
<dbReference type="EMBL" id="JAHESE010000011">
    <property type="protein sequence ID" value="MBT1709207.1"/>
    <property type="molecule type" value="Genomic_DNA"/>
</dbReference>
<organism evidence="4 5">
    <name type="scientific">Dawidia cretensis</name>
    <dbReference type="NCBI Taxonomy" id="2782350"/>
    <lineage>
        <taxon>Bacteria</taxon>
        <taxon>Pseudomonadati</taxon>
        <taxon>Bacteroidota</taxon>
        <taxon>Cytophagia</taxon>
        <taxon>Cytophagales</taxon>
        <taxon>Chryseotaleaceae</taxon>
        <taxon>Dawidia</taxon>
    </lineage>
</organism>
<comment type="caution">
    <text evidence="4">The sequence shown here is derived from an EMBL/GenBank/DDBJ whole genome shotgun (WGS) entry which is preliminary data.</text>
</comment>
<keyword evidence="2" id="KW-0472">Membrane</keyword>
<dbReference type="GO" id="GO:0009279">
    <property type="term" value="C:cell outer membrane"/>
    <property type="evidence" value="ECO:0007669"/>
    <property type="project" value="UniProtKB-SubCell"/>
</dbReference>
<evidence type="ECO:0000256" key="3">
    <source>
        <dbReference type="ARBA" id="ARBA00023237"/>
    </source>
</evidence>
<accession>A0AAP2E048</accession>
<comment type="subcellular location">
    <subcellularLocation>
        <location evidence="1">Cell outer membrane</location>
    </subcellularLocation>
</comment>
<evidence type="ECO:0000256" key="1">
    <source>
        <dbReference type="ARBA" id="ARBA00004442"/>
    </source>
</evidence>